<protein>
    <submittedName>
        <fullName evidence="1">Uncharacterized protein</fullName>
    </submittedName>
</protein>
<reference evidence="1 2" key="1">
    <citation type="journal article" date="2019" name="Commun. Biol.">
        <title>The bagworm genome reveals a unique fibroin gene that provides high tensile strength.</title>
        <authorList>
            <person name="Kono N."/>
            <person name="Nakamura H."/>
            <person name="Ohtoshi R."/>
            <person name="Tomita M."/>
            <person name="Numata K."/>
            <person name="Arakawa K."/>
        </authorList>
    </citation>
    <scope>NUCLEOTIDE SEQUENCE [LARGE SCALE GENOMIC DNA]</scope>
</reference>
<gene>
    <name evidence="1" type="ORF">EVAR_29121_1</name>
</gene>
<organism evidence="1 2">
    <name type="scientific">Eumeta variegata</name>
    <name type="common">Bagworm moth</name>
    <name type="synonym">Eumeta japonica</name>
    <dbReference type="NCBI Taxonomy" id="151549"/>
    <lineage>
        <taxon>Eukaryota</taxon>
        <taxon>Metazoa</taxon>
        <taxon>Ecdysozoa</taxon>
        <taxon>Arthropoda</taxon>
        <taxon>Hexapoda</taxon>
        <taxon>Insecta</taxon>
        <taxon>Pterygota</taxon>
        <taxon>Neoptera</taxon>
        <taxon>Endopterygota</taxon>
        <taxon>Lepidoptera</taxon>
        <taxon>Glossata</taxon>
        <taxon>Ditrysia</taxon>
        <taxon>Tineoidea</taxon>
        <taxon>Psychidae</taxon>
        <taxon>Oiketicinae</taxon>
        <taxon>Eumeta</taxon>
    </lineage>
</organism>
<evidence type="ECO:0000313" key="1">
    <source>
        <dbReference type="EMBL" id="GBP39891.1"/>
    </source>
</evidence>
<evidence type="ECO:0000313" key="2">
    <source>
        <dbReference type="Proteomes" id="UP000299102"/>
    </source>
</evidence>
<comment type="caution">
    <text evidence="1">The sequence shown here is derived from an EMBL/GenBank/DDBJ whole genome shotgun (WGS) entry which is preliminary data.</text>
</comment>
<sequence>MTLRHRNAGGRREGRGLCTCALHHSQSLRPSSLSPHIFVLLCGYRVVCRTITAANSHRATDGSRRRLDITLLSAQPDCKRECGHPVAAPHELEFYPALGLLDLFLKEFI</sequence>
<keyword evidence="2" id="KW-1185">Reference proteome</keyword>
<accession>A0A4C1VML3</accession>
<dbReference type="EMBL" id="BGZK01000372">
    <property type="protein sequence ID" value="GBP39891.1"/>
    <property type="molecule type" value="Genomic_DNA"/>
</dbReference>
<proteinExistence type="predicted"/>
<dbReference type="Proteomes" id="UP000299102">
    <property type="component" value="Unassembled WGS sequence"/>
</dbReference>
<name>A0A4C1VML3_EUMVA</name>
<dbReference type="AlphaFoldDB" id="A0A4C1VML3"/>